<feature type="compositionally biased region" description="Gly residues" evidence="3">
    <location>
        <begin position="20"/>
        <end position="30"/>
    </location>
</feature>
<dbReference type="InterPro" id="IPR004088">
    <property type="entry name" value="KH_dom_type_1"/>
</dbReference>
<feature type="domain" description="K Homology" evidence="4">
    <location>
        <begin position="187"/>
        <end position="257"/>
    </location>
</feature>
<evidence type="ECO:0000313" key="6">
    <source>
        <dbReference type="Proteomes" id="UP000267251"/>
    </source>
</evidence>
<sequence length="278" mass="27587">MNQDRAVGNVAYRPVPGRHALGGGGNNSGEGGKDKGRHHAGSGHSPNLSSSSHLSHGMGGGQHGSSHSHPGPPPAGALQAAYPSPYAMGPTGGPYGAHPQMAATMGMYGQHMGSPGGGTGSYGMPNSQAPGQMNAGPGGYGMPGPQGGGAGGPNQMMGYGMPGSQGPGGAPAAPGAPGSTGGGNGGPTTTQQIFIPNELVGAVIGKGGRKINEIRQMSGSHVKIDDPQPGSAERLVHITGSAECNQMALYLLYTRLEAEKMRMADQQQQQGLGGYGGH</sequence>
<evidence type="ECO:0000256" key="2">
    <source>
        <dbReference type="PROSITE-ProRule" id="PRU00117"/>
    </source>
</evidence>
<dbReference type="EMBL" id="KZ988886">
    <property type="protein sequence ID" value="RKP11469.1"/>
    <property type="molecule type" value="Genomic_DNA"/>
</dbReference>
<dbReference type="Pfam" id="PF00013">
    <property type="entry name" value="KH_1"/>
    <property type="match status" value="1"/>
</dbReference>
<feature type="region of interest" description="Disordered" evidence="3">
    <location>
        <begin position="118"/>
        <end position="191"/>
    </location>
</feature>
<evidence type="ECO:0000256" key="3">
    <source>
        <dbReference type="SAM" id="MobiDB-lite"/>
    </source>
</evidence>
<feature type="compositionally biased region" description="Low complexity" evidence="3">
    <location>
        <begin position="42"/>
        <end position="56"/>
    </location>
</feature>
<dbReference type="GO" id="GO:0003723">
    <property type="term" value="F:RNA binding"/>
    <property type="evidence" value="ECO:0007669"/>
    <property type="project" value="UniProtKB-UniRule"/>
</dbReference>
<feature type="compositionally biased region" description="Gly residues" evidence="3">
    <location>
        <begin position="136"/>
        <end position="152"/>
    </location>
</feature>
<dbReference type="InterPro" id="IPR004087">
    <property type="entry name" value="KH_dom"/>
</dbReference>
<dbReference type="SUPFAM" id="SSF54791">
    <property type="entry name" value="Eukaryotic type KH-domain (KH-domain type I)"/>
    <property type="match status" value="1"/>
</dbReference>
<dbReference type="PANTHER" id="PTHR10288">
    <property type="entry name" value="KH DOMAIN CONTAINING RNA BINDING PROTEIN"/>
    <property type="match status" value="1"/>
</dbReference>
<dbReference type="OrthoDB" id="1937934at2759"/>
<name>A0A4V1IXL4_9FUNG</name>
<keyword evidence="6" id="KW-1185">Reference proteome</keyword>
<organism evidence="5 6">
    <name type="scientific">Piptocephalis cylindrospora</name>
    <dbReference type="NCBI Taxonomy" id="1907219"/>
    <lineage>
        <taxon>Eukaryota</taxon>
        <taxon>Fungi</taxon>
        <taxon>Fungi incertae sedis</taxon>
        <taxon>Zoopagomycota</taxon>
        <taxon>Zoopagomycotina</taxon>
        <taxon>Zoopagomycetes</taxon>
        <taxon>Zoopagales</taxon>
        <taxon>Piptocephalidaceae</taxon>
        <taxon>Piptocephalis</taxon>
    </lineage>
</organism>
<dbReference type="PROSITE" id="PS50084">
    <property type="entry name" value="KH_TYPE_1"/>
    <property type="match status" value="1"/>
</dbReference>
<feature type="compositionally biased region" description="Gly residues" evidence="3">
    <location>
        <begin position="160"/>
        <end position="169"/>
    </location>
</feature>
<feature type="region of interest" description="Disordered" evidence="3">
    <location>
        <begin position="1"/>
        <end position="83"/>
    </location>
</feature>
<accession>A0A4V1IXL4</accession>
<dbReference type="Gene3D" id="3.30.1370.10">
    <property type="entry name" value="K Homology domain, type 1"/>
    <property type="match status" value="1"/>
</dbReference>
<keyword evidence="2" id="KW-0694">RNA-binding</keyword>
<dbReference type="SMART" id="SM00322">
    <property type="entry name" value="KH"/>
    <property type="match status" value="1"/>
</dbReference>
<gene>
    <name evidence="5" type="ORF">BJ684DRAFT_17945</name>
</gene>
<reference evidence="6" key="1">
    <citation type="journal article" date="2018" name="Nat. Microbiol.">
        <title>Leveraging single-cell genomics to expand the fungal tree of life.</title>
        <authorList>
            <person name="Ahrendt S.R."/>
            <person name="Quandt C.A."/>
            <person name="Ciobanu D."/>
            <person name="Clum A."/>
            <person name="Salamov A."/>
            <person name="Andreopoulos B."/>
            <person name="Cheng J.F."/>
            <person name="Woyke T."/>
            <person name="Pelin A."/>
            <person name="Henrissat B."/>
            <person name="Reynolds N.K."/>
            <person name="Benny G.L."/>
            <person name="Smith M.E."/>
            <person name="James T.Y."/>
            <person name="Grigoriev I.V."/>
        </authorList>
    </citation>
    <scope>NUCLEOTIDE SEQUENCE [LARGE SCALE GENOMIC DNA]</scope>
</reference>
<dbReference type="InterPro" id="IPR036612">
    <property type="entry name" value="KH_dom_type_1_sf"/>
</dbReference>
<evidence type="ECO:0000259" key="4">
    <source>
        <dbReference type="SMART" id="SM00322"/>
    </source>
</evidence>
<evidence type="ECO:0000313" key="5">
    <source>
        <dbReference type="EMBL" id="RKP11469.1"/>
    </source>
</evidence>
<dbReference type="CDD" id="cd22439">
    <property type="entry name" value="KH-I_PCBP_rpt3"/>
    <property type="match status" value="1"/>
</dbReference>
<proteinExistence type="predicted"/>
<keyword evidence="1" id="KW-0677">Repeat</keyword>
<dbReference type="Proteomes" id="UP000267251">
    <property type="component" value="Unassembled WGS sequence"/>
</dbReference>
<dbReference type="AlphaFoldDB" id="A0A4V1IXL4"/>
<evidence type="ECO:0000256" key="1">
    <source>
        <dbReference type="ARBA" id="ARBA00022737"/>
    </source>
</evidence>
<protein>
    <recommendedName>
        <fullName evidence="4">K Homology domain-containing protein</fullName>
    </recommendedName>
</protein>